<keyword evidence="4 9" id="KW-0547">Nucleotide-binding</keyword>
<dbReference type="CDD" id="cd00712">
    <property type="entry name" value="AsnB"/>
    <property type="match status" value="1"/>
</dbReference>
<keyword evidence="8" id="KW-0061">Asparagine biosynthesis</keyword>
<dbReference type="RefSeq" id="WP_011583468.1">
    <property type="nucleotide sequence ID" value="NC_008255.1"/>
</dbReference>
<keyword evidence="13" id="KW-1185">Reference proteome</keyword>
<dbReference type="PIRSF" id="PIRSF001589">
    <property type="entry name" value="Asn_synthetase_glu-h"/>
    <property type="match status" value="1"/>
</dbReference>
<dbReference type="InterPro" id="IPR001962">
    <property type="entry name" value="Asn_synthase"/>
</dbReference>
<evidence type="ECO:0000313" key="13">
    <source>
        <dbReference type="Proteomes" id="UP000001822"/>
    </source>
</evidence>
<name>A0A6N4SM78_CYTH3</name>
<dbReference type="GO" id="GO:0006529">
    <property type="term" value="P:asparagine biosynthetic process"/>
    <property type="evidence" value="ECO:0007669"/>
    <property type="project" value="UniProtKB-KW"/>
</dbReference>
<feature type="binding site" evidence="9">
    <location>
        <position position="289"/>
    </location>
    <ligand>
        <name>ATP</name>
        <dbReference type="ChEBI" id="CHEBI:30616"/>
    </ligand>
</feature>
<keyword evidence="5 9" id="KW-0067">ATP-binding</keyword>
<evidence type="ECO:0000256" key="7">
    <source>
        <dbReference type="ARBA" id="ARBA00048741"/>
    </source>
</evidence>
<comment type="pathway">
    <text evidence="1">Amino-acid biosynthesis; L-asparagine biosynthesis; L-asparagine from L-aspartate (L-Gln route): step 1/1.</text>
</comment>
<dbReference type="GO" id="GO:0005524">
    <property type="term" value="F:ATP binding"/>
    <property type="evidence" value="ECO:0007669"/>
    <property type="project" value="UniProtKB-KW"/>
</dbReference>
<evidence type="ECO:0000313" key="12">
    <source>
        <dbReference type="EMBL" id="ABG57352.1"/>
    </source>
</evidence>
<dbReference type="InterPro" id="IPR029055">
    <property type="entry name" value="Ntn_hydrolases_N"/>
</dbReference>
<feature type="binding site" evidence="9">
    <location>
        <begin position="363"/>
        <end position="364"/>
    </location>
    <ligand>
        <name>ATP</name>
        <dbReference type="ChEBI" id="CHEBI:30616"/>
    </ligand>
</feature>
<organism evidence="12 13">
    <name type="scientific">Cytophaga hutchinsonii (strain ATCC 33406 / DSM 1761 / CIP 103989 / NBRC 15051 / NCIMB 9469 / D465)</name>
    <dbReference type="NCBI Taxonomy" id="269798"/>
    <lineage>
        <taxon>Bacteria</taxon>
        <taxon>Pseudomonadati</taxon>
        <taxon>Bacteroidota</taxon>
        <taxon>Cytophagia</taxon>
        <taxon>Cytophagales</taxon>
        <taxon>Cytophagaceae</taxon>
        <taxon>Cytophaga</taxon>
    </lineage>
</organism>
<evidence type="ECO:0000259" key="11">
    <source>
        <dbReference type="PROSITE" id="PS51278"/>
    </source>
</evidence>
<dbReference type="PANTHER" id="PTHR43284">
    <property type="entry name" value="ASPARAGINE SYNTHETASE (GLUTAMINE-HYDROLYZING)"/>
    <property type="match status" value="1"/>
</dbReference>
<accession>A0A6N4SM78</accession>
<dbReference type="InterPro" id="IPR006426">
    <property type="entry name" value="Asn_synth_AEB"/>
</dbReference>
<dbReference type="NCBIfam" id="TIGR01536">
    <property type="entry name" value="asn_synth_AEB"/>
    <property type="match status" value="1"/>
</dbReference>
<proteinExistence type="inferred from homology"/>
<dbReference type="EC" id="6.3.5.4" evidence="3"/>
<dbReference type="Pfam" id="PF00733">
    <property type="entry name" value="Asn_synthase"/>
    <property type="match status" value="1"/>
</dbReference>
<evidence type="ECO:0000256" key="6">
    <source>
        <dbReference type="ARBA" id="ARBA00022962"/>
    </source>
</evidence>
<dbReference type="PANTHER" id="PTHR43284:SF1">
    <property type="entry name" value="ASPARAGINE SYNTHETASE"/>
    <property type="match status" value="1"/>
</dbReference>
<comment type="similarity">
    <text evidence="2">Belongs to the asparagine synthetase family.</text>
</comment>
<dbReference type="PROSITE" id="PS51278">
    <property type="entry name" value="GATASE_TYPE_2"/>
    <property type="match status" value="1"/>
</dbReference>
<dbReference type="Pfam" id="PF13537">
    <property type="entry name" value="GATase_7"/>
    <property type="match status" value="1"/>
</dbReference>
<evidence type="ECO:0000256" key="5">
    <source>
        <dbReference type="ARBA" id="ARBA00022840"/>
    </source>
</evidence>
<dbReference type="GO" id="GO:0004066">
    <property type="term" value="F:asparagine synthase (glutamine-hydrolyzing) activity"/>
    <property type="evidence" value="ECO:0007669"/>
    <property type="project" value="UniProtKB-EC"/>
</dbReference>
<protein>
    <recommendedName>
        <fullName evidence="3">asparagine synthase (glutamine-hydrolyzing)</fullName>
        <ecNumber evidence="3">6.3.5.4</ecNumber>
    </recommendedName>
</protein>
<evidence type="ECO:0000256" key="9">
    <source>
        <dbReference type="PIRSR" id="PIRSR001589-2"/>
    </source>
</evidence>
<comment type="catalytic activity">
    <reaction evidence="7">
        <text>L-aspartate + L-glutamine + ATP + H2O = L-asparagine + L-glutamate + AMP + diphosphate + H(+)</text>
        <dbReference type="Rhea" id="RHEA:12228"/>
        <dbReference type="ChEBI" id="CHEBI:15377"/>
        <dbReference type="ChEBI" id="CHEBI:15378"/>
        <dbReference type="ChEBI" id="CHEBI:29985"/>
        <dbReference type="ChEBI" id="CHEBI:29991"/>
        <dbReference type="ChEBI" id="CHEBI:30616"/>
        <dbReference type="ChEBI" id="CHEBI:33019"/>
        <dbReference type="ChEBI" id="CHEBI:58048"/>
        <dbReference type="ChEBI" id="CHEBI:58359"/>
        <dbReference type="ChEBI" id="CHEBI:456215"/>
        <dbReference type="EC" id="6.3.5.4"/>
    </reaction>
</comment>
<feature type="binding site" evidence="9">
    <location>
        <position position="101"/>
    </location>
    <ligand>
        <name>L-glutamine</name>
        <dbReference type="ChEBI" id="CHEBI:58359"/>
    </ligand>
</feature>
<dbReference type="OrthoDB" id="9763290at2"/>
<evidence type="ECO:0000256" key="10">
    <source>
        <dbReference type="PIRSR" id="PIRSR001589-3"/>
    </source>
</evidence>
<gene>
    <name evidence="12" type="primary">asnB</name>
    <name evidence="12" type="ordered locus">CHU_0058</name>
</gene>
<dbReference type="Gene3D" id="3.40.50.620">
    <property type="entry name" value="HUPs"/>
    <property type="match status" value="1"/>
</dbReference>
<feature type="domain" description="Glutamine amidotransferase type-2" evidence="11">
    <location>
        <begin position="2"/>
        <end position="213"/>
    </location>
</feature>
<evidence type="ECO:0000256" key="1">
    <source>
        <dbReference type="ARBA" id="ARBA00005187"/>
    </source>
</evidence>
<dbReference type="EMBL" id="CP000383">
    <property type="protein sequence ID" value="ABG57352.1"/>
    <property type="molecule type" value="Genomic_DNA"/>
</dbReference>
<dbReference type="AlphaFoldDB" id="A0A6N4SM78"/>
<keyword evidence="8" id="KW-0028">Amino-acid biosynthesis</keyword>
<sequence>MCGITGIFAFNQIGAFYMINLGKSIELLAHRGPDGRGTFVEELIALGHRRLSVIDTINGRQPMHDSTDRYVLTFNGEIFNYKILREQLIQEAGYTFTTDSDTEVLLNAYIHWGEACLLKLNGFFAFAIYDKQKHEIFVARDRMGVKPLLYYKDEDKFIFASEMKAVLAYNVPKEIDWVSVQQYFTLGYIPEPDSIFKDVKKLEAGSYLLINKAGVISKKYYEIPSSTQTKHQHSFEQAAAHVKELVDASVKDRLVADVPVGAFLSGGLDSSIVVASASKHVENLHTFSVGFKGADFYDETKSAELVAKTFNTSHTTFSLSQTELADNILPCLESMSEPFGDTSSLPLFVLSKKVAPSMKVILSGDGADELFGGYNKHRAEWLIKNPNWQIRFAQLIQPVVKILPGNRNTPMGDKIRQAQKLIEGLTLTDAERYYRWCSVFSEEAHKEMFQENIADNEEYKIRKGGILHAFKKNPYDLNRILYTDLNLVLGSDMLHKVDSMSMANGLEVREPMIDYRLVEYVSTLPSSYKINKNGGKQVLKHAYKDELPAEILSKAKHGFDVPLTKIFSKELKAWILDELLSQKFIEQQHVFKWSYIKNIRNAIDKNSNLDESKIWPLITFQFWWKKFMN</sequence>
<feature type="active site" description="For GATase activity" evidence="8">
    <location>
        <position position="2"/>
    </location>
</feature>
<dbReference type="InterPro" id="IPR051786">
    <property type="entry name" value="ASN_synthetase/amidase"/>
</dbReference>
<dbReference type="GO" id="GO:0005829">
    <property type="term" value="C:cytosol"/>
    <property type="evidence" value="ECO:0007669"/>
    <property type="project" value="TreeGrafter"/>
</dbReference>
<feature type="site" description="Important for beta-aspartyl-AMP intermediate formation" evidence="10">
    <location>
        <position position="365"/>
    </location>
</feature>
<dbReference type="InterPro" id="IPR033738">
    <property type="entry name" value="AsnB_N"/>
</dbReference>
<keyword evidence="12" id="KW-0436">Ligase</keyword>
<reference evidence="12 13" key="1">
    <citation type="journal article" date="2007" name="Appl. Environ. Microbiol.">
        <title>Genome sequence of the cellulolytic gliding bacterium Cytophaga hutchinsonii.</title>
        <authorList>
            <person name="Xie G."/>
            <person name="Bruce D.C."/>
            <person name="Challacombe J.F."/>
            <person name="Chertkov O."/>
            <person name="Detter J.C."/>
            <person name="Gilna P."/>
            <person name="Han C.S."/>
            <person name="Lucas S."/>
            <person name="Misra M."/>
            <person name="Myers G.L."/>
            <person name="Richardson P."/>
            <person name="Tapia R."/>
            <person name="Thayer N."/>
            <person name="Thompson L.S."/>
            <person name="Brettin T.S."/>
            <person name="Henrissat B."/>
            <person name="Wilson D.B."/>
            <person name="McBride M.J."/>
        </authorList>
    </citation>
    <scope>NUCLEOTIDE SEQUENCE [LARGE SCALE GENOMIC DNA]</scope>
    <source>
        <strain evidence="13">ATCC 33406 / DSM 1761 / CIP 103989 / NBRC 15051 / NCIMB 9469 / D465</strain>
    </source>
</reference>
<keyword evidence="6 8" id="KW-0315">Glutamine amidotransferase</keyword>
<evidence type="ECO:0000256" key="2">
    <source>
        <dbReference type="ARBA" id="ARBA00005752"/>
    </source>
</evidence>
<dbReference type="SUPFAM" id="SSF52402">
    <property type="entry name" value="Adenine nucleotide alpha hydrolases-like"/>
    <property type="match status" value="1"/>
</dbReference>
<dbReference type="SUPFAM" id="SSF56235">
    <property type="entry name" value="N-terminal nucleophile aminohydrolases (Ntn hydrolases)"/>
    <property type="match status" value="1"/>
</dbReference>
<evidence type="ECO:0000256" key="4">
    <source>
        <dbReference type="ARBA" id="ARBA00022741"/>
    </source>
</evidence>
<evidence type="ECO:0000256" key="3">
    <source>
        <dbReference type="ARBA" id="ARBA00012737"/>
    </source>
</evidence>
<evidence type="ECO:0000256" key="8">
    <source>
        <dbReference type="PIRSR" id="PIRSR001589-1"/>
    </source>
</evidence>
<dbReference type="CDD" id="cd01991">
    <property type="entry name" value="Asn_synthase_B_C"/>
    <property type="match status" value="1"/>
</dbReference>
<dbReference type="InterPro" id="IPR014729">
    <property type="entry name" value="Rossmann-like_a/b/a_fold"/>
</dbReference>
<dbReference type="Gene3D" id="3.60.20.10">
    <property type="entry name" value="Glutamine Phosphoribosylpyrophosphate, subunit 1, domain 1"/>
    <property type="match status" value="1"/>
</dbReference>
<dbReference type="KEGG" id="chu:CHU_0058"/>
<dbReference type="Proteomes" id="UP000001822">
    <property type="component" value="Chromosome"/>
</dbReference>
<dbReference type="InterPro" id="IPR017932">
    <property type="entry name" value="GATase_2_dom"/>
</dbReference>